<accession>A0A315FZL8</accession>
<sequence>MHNAPSVSYPVGRCAFQRTCFVGLLVGALAVLGAWSYQQPFSVAMALSGLCVVLASVWGWKSLQFTGTLSWNGQVWCLHGRGDALDDALGEVHVACDMQQALLLRWQPASDTLQASPTWLWLEAQQSNARWQDLRRAVYQRFEM</sequence>
<evidence type="ECO:0000256" key="1">
    <source>
        <dbReference type="SAM" id="Phobius"/>
    </source>
</evidence>
<protein>
    <recommendedName>
        <fullName evidence="4">Toxin CptA</fullName>
    </recommendedName>
</protein>
<keyword evidence="1" id="KW-0812">Transmembrane</keyword>
<dbReference type="AlphaFoldDB" id="A0A315FZL8"/>
<feature type="transmembrane region" description="Helical" evidence="1">
    <location>
        <begin position="43"/>
        <end position="60"/>
    </location>
</feature>
<keyword evidence="3" id="KW-1185">Reference proteome</keyword>
<evidence type="ECO:0000313" key="3">
    <source>
        <dbReference type="Proteomes" id="UP000251341"/>
    </source>
</evidence>
<organism evidence="2 3">
    <name type="scientific">Limnohabitans curvus</name>
    <dbReference type="NCBI Taxonomy" id="323423"/>
    <lineage>
        <taxon>Bacteria</taxon>
        <taxon>Pseudomonadati</taxon>
        <taxon>Pseudomonadota</taxon>
        <taxon>Betaproteobacteria</taxon>
        <taxon>Burkholderiales</taxon>
        <taxon>Comamonadaceae</taxon>
        <taxon>Limnohabitans</taxon>
    </lineage>
</organism>
<keyword evidence="1" id="KW-1133">Transmembrane helix</keyword>
<dbReference type="RefSeq" id="WP_108401759.1">
    <property type="nucleotide sequence ID" value="NZ_NESP01000001.1"/>
</dbReference>
<gene>
    <name evidence="2" type="ORF">B9Z44_03950</name>
</gene>
<dbReference type="EMBL" id="NESP01000001">
    <property type="protein sequence ID" value="PUE58817.1"/>
    <property type="molecule type" value="Genomic_DNA"/>
</dbReference>
<keyword evidence="1" id="KW-0472">Membrane</keyword>
<evidence type="ECO:0008006" key="4">
    <source>
        <dbReference type="Google" id="ProtNLM"/>
    </source>
</evidence>
<name>A0A315FZL8_9BURK</name>
<evidence type="ECO:0000313" key="2">
    <source>
        <dbReference type="EMBL" id="PUE58817.1"/>
    </source>
</evidence>
<feature type="transmembrane region" description="Helical" evidence="1">
    <location>
        <begin position="20"/>
        <end position="37"/>
    </location>
</feature>
<comment type="caution">
    <text evidence="2">The sequence shown here is derived from an EMBL/GenBank/DDBJ whole genome shotgun (WGS) entry which is preliminary data.</text>
</comment>
<proteinExistence type="predicted"/>
<reference evidence="2 3" key="1">
    <citation type="submission" date="2017-04" db="EMBL/GenBank/DDBJ databases">
        <title>Unexpected and diverse lifestyles within the genus Limnohabitans.</title>
        <authorList>
            <person name="Kasalicky V."/>
            <person name="Mehrshad M."/>
            <person name="Andrei S.-A."/>
            <person name="Salcher M."/>
            <person name="Kratochvilova H."/>
            <person name="Simek K."/>
            <person name="Ghai R."/>
        </authorList>
    </citation>
    <scope>NUCLEOTIDE SEQUENCE [LARGE SCALE GENOMIC DNA]</scope>
    <source>
        <strain evidence="2 3">MWH-C5</strain>
    </source>
</reference>
<dbReference type="Proteomes" id="UP000251341">
    <property type="component" value="Unassembled WGS sequence"/>
</dbReference>